<dbReference type="InterPro" id="IPR038468">
    <property type="entry name" value="MmpS_C"/>
</dbReference>
<accession>A0A921KA67</accession>
<feature type="transmembrane region" description="Helical" evidence="2">
    <location>
        <begin position="53"/>
        <end position="72"/>
    </location>
</feature>
<name>A0A921KA67_9BIFI</name>
<feature type="region of interest" description="Disordered" evidence="1">
    <location>
        <begin position="120"/>
        <end position="139"/>
    </location>
</feature>
<dbReference type="Gene3D" id="2.60.40.2880">
    <property type="entry name" value="MmpS1-5, C-terminal soluble domain"/>
    <property type="match status" value="1"/>
</dbReference>
<organism evidence="3 4">
    <name type="scientific">Aeriscardovia aeriphila</name>
    <dbReference type="NCBI Taxonomy" id="218139"/>
    <lineage>
        <taxon>Bacteria</taxon>
        <taxon>Bacillati</taxon>
        <taxon>Actinomycetota</taxon>
        <taxon>Actinomycetes</taxon>
        <taxon>Bifidobacteriales</taxon>
        <taxon>Bifidobacteriaceae</taxon>
        <taxon>Aeriscardovia</taxon>
    </lineage>
</organism>
<keyword evidence="2" id="KW-1133">Transmembrane helix</keyword>
<sequence>MAITGLVLGIIGLVLSFIPIVNNLAFVLAIVGAIFAVIGIIKGGPKGKKKGRVMSIIAAVLCVLACVITLVMQQSVSDALDKAQHDVNQKMGVSTLSDQGDGNKPEIKSVELQATATGKGSVMWDDGAGSSNSQDFDKTWTKKVDPKDAKGMLSLYVSGDLTSDSDDQKMSCTILVNGKQKQHKEASGSAGSADCSIDFDN</sequence>
<evidence type="ECO:0000256" key="2">
    <source>
        <dbReference type="SAM" id="Phobius"/>
    </source>
</evidence>
<reference evidence="3" key="1">
    <citation type="journal article" date="2021" name="PeerJ">
        <title>Extensive microbial diversity within the chicken gut microbiome revealed by metagenomics and culture.</title>
        <authorList>
            <person name="Gilroy R."/>
            <person name="Ravi A."/>
            <person name="Getino M."/>
            <person name="Pursley I."/>
            <person name="Horton D.L."/>
            <person name="Alikhan N.F."/>
            <person name="Baker D."/>
            <person name="Gharbi K."/>
            <person name="Hall N."/>
            <person name="Watson M."/>
            <person name="Adriaenssens E.M."/>
            <person name="Foster-Nyarko E."/>
            <person name="Jarju S."/>
            <person name="Secka A."/>
            <person name="Antonio M."/>
            <person name="Oren A."/>
            <person name="Chaudhuri R.R."/>
            <person name="La Ragione R."/>
            <person name="Hildebrand F."/>
            <person name="Pallen M.J."/>
        </authorList>
    </citation>
    <scope>NUCLEOTIDE SEQUENCE</scope>
    <source>
        <strain evidence="3">578</strain>
    </source>
</reference>
<evidence type="ECO:0000313" key="4">
    <source>
        <dbReference type="Proteomes" id="UP000715651"/>
    </source>
</evidence>
<keyword evidence="2" id="KW-0812">Transmembrane</keyword>
<keyword evidence="2" id="KW-0472">Membrane</keyword>
<protein>
    <recommendedName>
        <fullName evidence="5">DUF4190 domain-containing protein</fullName>
    </recommendedName>
</protein>
<reference evidence="3" key="2">
    <citation type="submission" date="2021-09" db="EMBL/GenBank/DDBJ databases">
        <authorList>
            <person name="Gilroy R."/>
        </authorList>
    </citation>
    <scope>NUCLEOTIDE SEQUENCE</scope>
    <source>
        <strain evidence="3">578</strain>
    </source>
</reference>
<feature type="region of interest" description="Disordered" evidence="1">
    <location>
        <begin position="178"/>
        <end position="201"/>
    </location>
</feature>
<comment type="caution">
    <text evidence="3">The sequence shown here is derived from an EMBL/GenBank/DDBJ whole genome shotgun (WGS) entry which is preliminary data.</text>
</comment>
<dbReference type="Proteomes" id="UP000715651">
    <property type="component" value="Unassembled WGS sequence"/>
</dbReference>
<evidence type="ECO:0000256" key="1">
    <source>
        <dbReference type="SAM" id="MobiDB-lite"/>
    </source>
</evidence>
<evidence type="ECO:0000313" key="3">
    <source>
        <dbReference type="EMBL" id="HJF17705.1"/>
    </source>
</evidence>
<gene>
    <name evidence="3" type="ORF">K8U78_00795</name>
</gene>
<proteinExistence type="predicted"/>
<evidence type="ECO:0008006" key="5">
    <source>
        <dbReference type="Google" id="ProtNLM"/>
    </source>
</evidence>
<dbReference type="EMBL" id="DYWK01000002">
    <property type="protein sequence ID" value="HJF17705.1"/>
    <property type="molecule type" value="Genomic_DNA"/>
</dbReference>
<feature type="transmembrane region" description="Helical" evidence="2">
    <location>
        <begin position="20"/>
        <end position="41"/>
    </location>
</feature>
<dbReference type="AlphaFoldDB" id="A0A921KA67"/>